<gene>
    <name evidence="1" type="ORF">HaLaN_10289</name>
</gene>
<dbReference type="AlphaFoldDB" id="A0A699Z4Q9"/>
<dbReference type="Proteomes" id="UP000485058">
    <property type="component" value="Unassembled WGS sequence"/>
</dbReference>
<name>A0A699Z4Q9_HAELA</name>
<dbReference type="EMBL" id="BLLF01000706">
    <property type="protein sequence ID" value="GFH14266.1"/>
    <property type="molecule type" value="Genomic_DNA"/>
</dbReference>
<protein>
    <submittedName>
        <fullName evidence="1">Uncharacterized protein</fullName>
    </submittedName>
</protein>
<organism evidence="1 2">
    <name type="scientific">Haematococcus lacustris</name>
    <name type="common">Green alga</name>
    <name type="synonym">Haematococcus pluvialis</name>
    <dbReference type="NCBI Taxonomy" id="44745"/>
    <lineage>
        <taxon>Eukaryota</taxon>
        <taxon>Viridiplantae</taxon>
        <taxon>Chlorophyta</taxon>
        <taxon>core chlorophytes</taxon>
        <taxon>Chlorophyceae</taxon>
        <taxon>CS clade</taxon>
        <taxon>Chlamydomonadales</taxon>
        <taxon>Haematococcaceae</taxon>
        <taxon>Haematococcus</taxon>
    </lineage>
</organism>
<comment type="caution">
    <text evidence="1">The sequence shown here is derived from an EMBL/GenBank/DDBJ whole genome shotgun (WGS) entry which is preliminary data.</text>
</comment>
<evidence type="ECO:0000313" key="1">
    <source>
        <dbReference type="EMBL" id="GFH14266.1"/>
    </source>
</evidence>
<sequence>MSDVGALQGTSSAFKRRTGCRVSKQAPEDVRDTSKVFILLLKRCVAACPSQAKPSHRQALVHIPYLCTSLCSRLSCCIRPTTRPSAASHRSCGRVRCTPAPLPTYAISSTNAAHDDSRRSMAYRLLTGPSAPRSRLNPCDHITPTRSRAEYEVAGEVYPQAFSFRLPTLADLHMAGFEAFCQIFKGCIDVVLPGSGVELDMMKADQLAYDLAEAVRTGFFRGQGVDRASADEAEKKLRKHMAAQSRYFYKLRHNQ</sequence>
<reference evidence="1 2" key="1">
    <citation type="submission" date="2020-02" db="EMBL/GenBank/DDBJ databases">
        <title>Draft genome sequence of Haematococcus lacustris strain NIES-144.</title>
        <authorList>
            <person name="Morimoto D."/>
            <person name="Nakagawa S."/>
            <person name="Yoshida T."/>
            <person name="Sawayama S."/>
        </authorList>
    </citation>
    <scope>NUCLEOTIDE SEQUENCE [LARGE SCALE GENOMIC DNA]</scope>
    <source>
        <strain evidence="1 2">NIES-144</strain>
    </source>
</reference>
<evidence type="ECO:0000313" key="2">
    <source>
        <dbReference type="Proteomes" id="UP000485058"/>
    </source>
</evidence>
<keyword evidence="2" id="KW-1185">Reference proteome</keyword>
<accession>A0A699Z4Q9</accession>
<proteinExistence type="predicted"/>